<gene>
    <name evidence="1" type="ORF">TCM_021587</name>
</gene>
<dbReference type="AlphaFoldDB" id="A0A061EQC4"/>
<dbReference type="Proteomes" id="UP000026915">
    <property type="component" value="Chromosome 5"/>
</dbReference>
<evidence type="ECO:0000313" key="2">
    <source>
        <dbReference type="Proteomes" id="UP000026915"/>
    </source>
</evidence>
<reference evidence="1 2" key="1">
    <citation type="journal article" date="2013" name="Genome Biol.">
        <title>The genome sequence of the most widely cultivated cacao type and its use to identify candidate genes regulating pod color.</title>
        <authorList>
            <person name="Motamayor J.C."/>
            <person name="Mockaitis K."/>
            <person name="Schmutz J."/>
            <person name="Haiminen N."/>
            <person name="Iii D.L."/>
            <person name="Cornejo O."/>
            <person name="Findley S.D."/>
            <person name="Zheng P."/>
            <person name="Utro F."/>
            <person name="Royaert S."/>
            <person name="Saski C."/>
            <person name="Jenkins J."/>
            <person name="Podicheti R."/>
            <person name="Zhao M."/>
            <person name="Scheffler B.E."/>
            <person name="Stack J.C."/>
            <person name="Feltus F.A."/>
            <person name="Mustiga G.M."/>
            <person name="Amores F."/>
            <person name="Phillips W."/>
            <person name="Marelli J.P."/>
            <person name="May G.D."/>
            <person name="Shapiro H."/>
            <person name="Ma J."/>
            <person name="Bustamante C.D."/>
            <person name="Schnell R.J."/>
            <person name="Main D."/>
            <person name="Gilbert D."/>
            <person name="Parida L."/>
            <person name="Kuhn D.N."/>
        </authorList>
    </citation>
    <scope>NUCLEOTIDE SEQUENCE [LARGE SCALE GENOMIC DNA]</scope>
    <source>
        <strain evidence="2">cv. Matina 1-6</strain>
    </source>
</reference>
<accession>A0A061EQC4</accession>
<name>A0A061EQC4_THECC</name>
<dbReference type="InParanoid" id="A0A061EQC4"/>
<dbReference type="EMBL" id="CM001883">
    <property type="protein sequence ID" value="EOY07056.1"/>
    <property type="molecule type" value="Genomic_DNA"/>
</dbReference>
<sequence length="53" mass="5800">MTYDTKAVFALPLIVHLGGTNLLKFESSEYGVLSCLFAPQTASLEPSIPRLRC</sequence>
<protein>
    <submittedName>
        <fullName evidence="1">Uncharacterized protein</fullName>
    </submittedName>
</protein>
<dbReference type="HOGENOM" id="CLU_3072572_0_0_1"/>
<keyword evidence="2" id="KW-1185">Reference proteome</keyword>
<proteinExistence type="predicted"/>
<evidence type="ECO:0000313" key="1">
    <source>
        <dbReference type="EMBL" id="EOY07056.1"/>
    </source>
</evidence>
<organism evidence="1 2">
    <name type="scientific">Theobroma cacao</name>
    <name type="common">Cacao</name>
    <name type="synonym">Cocoa</name>
    <dbReference type="NCBI Taxonomy" id="3641"/>
    <lineage>
        <taxon>Eukaryota</taxon>
        <taxon>Viridiplantae</taxon>
        <taxon>Streptophyta</taxon>
        <taxon>Embryophyta</taxon>
        <taxon>Tracheophyta</taxon>
        <taxon>Spermatophyta</taxon>
        <taxon>Magnoliopsida</taxon>
        <taxon>eudicotyledons</taxon>
        <taxon>Gunneridae</taxon>
        <taxon>Pentapetalae</taxon>
        <taxon>rosids</taxon>
        <taxon>malvids</taxon>
        <taxon>Malvales</taxon>
        <taxon>Malvaceae</taxon>
        <taxon>Byttnerioideae</taxon>
        <taxon>Theobroma</taxon>
    </lineage>
</organism>
<dbReference type="Gramene" id="EOY07056">
    <property type="protein sequence ID" value="EOY07056"/>
    <property type="gene ID" value="TCM_021587"/>
</dbReference>